<evidence type="ECO:0000256" key="11">
    <source>
        <dbReference type="ARBA" id="ARBA00022837"/>
    </source>
</evidence>
<protein>
    <recommendedName>
        <fullName evidence="4">tripeptidyl-peptidase II</fullName>
        <ecNumber evidence="4">3.4.14.10</ecNumber>
    </recommendedName>
</protein>
<keyword evidence="11 15" id="KW-0106">Calcium</keyword>
<keyword evidence="8 16" id="KW-0732">Signal</keyword>
<evidence type="ECO:0000313" key="18">
    <source>
        <dbReference type="EMBL" id="KAH8982283.1"/>
    </source>
</evidence>
<evidence type="ECO:0000256" key="7">
    <source>
        <dbReference type="ARBA" id="ARBA00022723"/>
    </source>
</evidence>
<keyword evidence="13" id="KW-0865">Zymogen</keyword>
<comment type="caution">
    <text evidence="15">Lacks conserved residue(s) required for the propagation of feature annotation.</text>
</comment>
<keyword evidence="10" id="KW-0720">Serine protease</keyword>
<keyword evidence="7 15" id="KW-0479">Metal-binding</keyword>
<dbReference type="InterPro" id="IPR030400">
    <property type="entry name" value="Sedolisin_dom"/>
</dbReference>
<organism evidence="18 19">
    <name type="scientific">Lactarius akahatsu</name>
    <dbReference type="NCBI Taxonomy" id="416441"/>
    <lineage>
        <taxon>Eukaryota</taxon>
        <taxon>Fungi</taxon>
        <taxon>Dikarya</taxon>
        <taxon>Basidiomycota</taxon>
        <taxon>Agaricomycotina</taxon>
        <taxon>Agaricomycetes</taxon>
        <taxon>Russulales</taxon>
        <taxon>Russulaceae</taxon>
        <taxon>Lactarius</taxon>
    </lineage>
</organism>
<evidence type="ECO:0000259" key="17">
    <source>
        <dbReference type="PROSITE" id="PS51695"/>
    </source>
</evidence>
<evidence type="ECO:0000256" key="1">
    <source>
        <dbReference type="ARBA" id="ARBA00001910"/>
    </source>
</evidence>
<dbReference type="Proteomes" id="UP001201163">
    <property type="component" value="Unassembled WGS sequence"/>
</dbReference>
<evidence type="ECO:0000256" key="16">
    <source>
        <dbReference type="SAM" id="SignalP"/>
    </source>
</evidence>
<dbReference type="InterPro" id="IPR023828">
    <property type="entry name" value="Peptidase_S8_Ser-AS"/>
</dbReference>
<feature type="binding site" evidence="15">
    <location>
        <position position="546"/>
    </location>
    <ligand>
        <name>Ca(2+)</name>
        <dbReference type="ChEBI" id="CHEBI:29108"/>
    </ligand>
</feature>
<accession>A0AAD4L890</accession>
<dbReference type="Gene3D" id="3.40.50.200">
    <property type="entry name" value="Peptidase S8/S53 domain"/>
    <property type="match status" value="1"/>
</dbReference>
<dbReference type="InterPro" id="IPR050819">
    <property type="entry name" value="Tripeptidyl-peptidase_I"/>
</dbReference>
<evidence type="ECO:0000256" key="9">
    <source>
        <dbReference type="ARBA" id="ARBA00022801"/>
    </source>
</evidence>
<feature type="binding site" evidence="15">
    <location>
        <position position="564"/>
    </location>
    <ligand>
        <name>Ca(2+)</name>
        <dbReference type="ChEBI" id="CHEBI:29108"/>
    </ligand>
</feature>
<feature type="chain" id="PRO_5041954453" description="tripeptidyl-peptidase II" evidence="16">
    <location>
        <begin position="22"/>
        <end position="599"/>
    </location>
</feature>
<feature type="signal peptide" evidence="16">
    <location>
        <begin position="1"/>
        <end position="21"/>
    </location>
</feature>
<name>A0AAD4L890_9AGAM</name>
<dbReference type="FunFam" id="3.40.50.200:FF:000015">
    <property type="entry name" value="Tripeptidyl peptidase A"/>
    <property type="match status" value="1"/>
</dbReference>
<keyword evidence="19" id="KW-1185">Reference proteome</keyword>
<dbReference type="GO" id="GO:0005576">
    <property type="term" value="C:extracellular region"/>
    <property type="evidence" value="ECO:0007669"/>
    <property type="project" value="UniProtKB-SubCell"/>
</dbReference>
<feature type="binding site" evidence="15">
    <location>
        <position position="566"/>
    </location>
    <ligand>
        <name>Ca(2+)</name>
        <dbReference type="ChEBI" id="CHEBI:29108"/>
    </ligand>
</feature>
<dbReference type="GO" id="GO:0004252">
    <property type="term" value="F:serine-type endopeptidase activity"/>
    <property type="evidence" value="ECO:0007669"/>
    <property type="project" value="InterPro"/>
</dbReference>
<dbReference type="InterPro" id="IPR015366">
    <property type="entry name" value="S53_propep"/>
</dbReference>
<comment type="subcellular location">
    <subcellularLocation>
        <location evidence="3">Secreted</location>
        <location evidence="3">Extracellular space</location>
    </subcellularLocation>
</comment>
<comment type="caution">
    <text evidence="18">The sequence shown here is derived from an EMBL/GenBank/DDBJ whole genome shotgun (WGS) entry which is preliminary data.</text>
</comment>
<evidence type="ECO:0000313" key="19">
    <source>
        <dbReference type="Proteomes" id="UP001201163"/>
    </source>
</evidence>
<reference evidence="18" key="1">
    <citation type="submission" date="2022-01" db="EMBL/GenBank/DDBJ databases">
        <title>Comparative genomics reveals a dynamic genome evolution in the ectomycorrhizal milk-cap (Lactarius) mushrooms.</title>
        <authorList>
            <consortium name="DOE Joint Genome Institute"/>
            <person name="Lebreton A."/>
            <person name="Tang N."/>
            <person name="Kuo A."/>
            <person name="LaButti K."/>
            <person name="Drula E."/>
            <person name="Barry K."/>
            <person name="Clum A."/>
            <person name="Lipzen A."/>
            <person name="Mousain D."/>
            <person name="Ng V."/>
            <person name="Wang R."/>
            <person name="Wang X."/>
            <person name="Dai Y."/>
            <person name="Henrissat B."/>
            <person name="Grigoriev I.V."/>
            <person name="Guerin-Laguette A."/>
            <person name="Yu F."/>
            <person name="Martin F.M."/>
        </authorList>
    </citation>
    <scope>NUCLEOTIDE SEQUENCE</scope>
    <source>
        <strain evidence="18">QP</strain>
    </source>
</reference>
<evidence type="ECO:0000256" key="3">
    <source>
        <dbReference type="ARBA" id="ARBA00004239"/>
    </source>
</evidence>
<evidence type="ECO:0000256" key="13">
    <source>
        <dbReference type="ARBA" id="ARBA00023145"/>
    </source>
</evidence>
<feature type="domain" description="Peptidase S53" evidence="17">
    <location>
        <begin position="223"/>
        <end position="586"/>
    </location>
</feature>
<dbReference type="AlphaFoldDB" id="A0AAD4L890"/>
<dbReference type="EMBL" id="JAKELL010000102">
    <property type="protein sequence ID" value="KAH8982283.1"/>
    <property type="molecule type" value="Genomic_DNA"/>
</dbReference>
<evidence type="ECO:0000256" key="10">
    <source>
        <dbReference type="ARBA" id="ARBA00022825"/>
    </source>
</evidence>
<dbReference type="PROSITE" id="PS00138">
    <property type="entry name" value="SUBTILASE_SER"/>
    <property type="match status" value="1"/>
</dbReference>
<proteinExistence type="predicted"/>
<evidence type="ECO:0000256" key="12">
    <source>
        <dbReference type="ARBA" id="ARBA00023026"/>
    </source>
</evidence>
<dbReference type="SUPFAM" id="SSF54897">
    <property type="entry name" value="Protease propeptides/inhibitors"/>
    <property type="match status" value="1"/>
</dbReference>
<dbReference type="GO" id="GO:0008240">
    <property type="term" value="F:tripeptidyl-peptidase activity"/>
    <property type="evidence" value="ECO:0007669"/>
    <property type="project" value="UniProtKB-EC"/>
</dbReference>
<evidence type="ECO:0000256" key="15">
    <source>
        <dbReference type="PROSITE-ProRule" id="PRU01032"/>
    </source>
</evidence>
<evidence type="ECO:0000256" key="4">
    <source>
        <dbReference type="ARBA" id="ARBA00012462"/>
    </source>
</evidence>
<dbReference type="SMART" id="SM00944">
    <property type="entry name" value="Pro-kuma_activ"/>
    <property type="match status" value="1"/>
</dbReference>
<dbReference type="PANTHER" id="PTHR14218">
    <property type="entry name" value="PROTEASE S8 TRIPEPTIDYL PEPTIDASE I CLN2"/>
    <property type="match status" value="1"/>
</dbReference>
<dbReference type="InterPro" id="IPR036852">
    <property type="entry name" value="Peptidase_S8/S53_dom_sf"/>
</dbReference>
<evidence type="ECO:0000256" key="14">
    <source>
        <dbReference type="ARBA" id="ARBA00023180"/>
    </source>
</evidence>
<dbReference type="SUPFAM" id="SSF52743">
    <property type="entry name" value="Subtilisin-like"/>
    <property type="match status" value="1"/>
</dbReference>
<dbReference type="EC" id="3.4.14.10" evidence="4"/>
<sequence length="599" mass="64426">MRCRQLSVISVLALVPFANIAKPLIPPWDDLRVKHTWGAVPPNWESLGHPSAGTTIDLHFALKPYHENALTDALYEVSDPKIPLLRCRYGVHLSKEQVAQLVAPHTESLELINSWLEHHGVPSSTISMTHGGSWLTLTGVPVSQANELLGASYQLYRPTGTNDSIILRTVGYALPAVLHAHVQTVVPTTCFASVRTRRQTPRTLEATRDMASRSVLRSRDDHGVTPSELRSLYRTAAYVPVAKDRNVLAIAGFMADYPNPADLTTFMKKYRTDAEDATFEVVQINGGGYDPSHPGGEANLNVQYAQAMAYPTPLIFYSTGGVMAYDPDPDTDPFLQWINYVLRQEHVPQTISISYGAFETDIPLEYAKKLCDLFSELGARGASVLVPSGNVGVGKGEDCIVNDGSGRVQFVPDFPGSCPYVTSVGGTTGNPEVAAEFSGGGFSNHFPRPKYQDYDVPNFLEQLGSKHDGLYNPTGRGIPDLAAQAADLHVIVGNDGFTADGTSGATPIVAGIISLLNDYLLSTGKSPLGFLNPWLYGLGAAGFNDIASGSNPGCGTDGFSAIYGWDPVTGFGTPDFVALQALLPWANPRREARPSGGPP</sequence>
<evidence type="ECO:0000256" key="2">
    <source>
        <dbReference type="ARBA" id="ARBA00002451"/>
    </source>
</evidence>
<dbReference type="Pfam" id="PF09286">
    <property type="entry name" value="Pro-kuma_activ"/>
    <property type="match status" value="1"/>
</dbReference>
<keyword evidence="12" id="KW-0843">Virulence</keyword>
<keyword evidence="6" id="KW-0645">Protease</keyword>
<keyword evidence="5" id="KW-0964">Secreted</keyword>
<evidence type="ECO:0000256" key="6">
    <source>
        <dbReference type="ARBA" id="ARBA00022670"/>
    </source>
</evidence>
<dbReference type="CDD" id="cd11377">
    <property type="entry name" value="Pro-peptidase_S53"/>
    <property type="match status" value="1"/>
</dbReference>
<dbReference type="PROSITE" id="PS51695">
    <property type="entry name" value="SEDOLISIN"/>
    <property type="match status" value="1"/>
</dbReference>
<gene>
    <name evidence="18" type="ORF">EDB92DRAFT_1967987</name>
</gene>
<dbReference type="GO" id="GO:0006508">
    <property type="term" value="P:proteolysis"/>
    <property type="evidence" value="ECO:0007669"/>
    <property type="project" value="UniProtKB-KW"/>
</dbReference>
<dbReference type="GO" id="GO:0046872">
    <property type="term" value="F:metal ion binding"/>
    <property type="evidence" value="ECO:0007669"/>
    <property type="project" value="UniProtKB-UniRule"/>
</dbReference>
<keyword evidence="14" id="KW-0325">Glycoprotein</keyword>
<evidence type="ECO:0000256" key="5">
    <source>
        <dbReference type="ARBA" id="ARBA00022525"/>
    </source>
</evidence>
<feature type="binding site" evidence="15">
    <location>
        <position position="545"/>
    </location>
    <ligand>
        <name>Ca(2+)</name>
        <dbReference type="ChEBI" id="CHEBI:29108"/>
    </ligand>
</feature>
<comment type="function">
    <text evidence="2">Secreted tripeptidyl-peptidase which degrades proteins at acidic pHs and is involved in virulence.</text>
</comment>
<comment type="cofactor">
    <cofactor evidence="15">
        <name>Ca(2+)</name>
        <dbReference type="ChEBI" id="CHEBI:29108"/>
    </cofactor>
    <text evidence="15">Binds 1 Ca(2+) ion per subunit.</text>
</comment>
<keyword evidence="9" id="KW-0378">Hydrolase</keyword>
<dbReference type="CDD" id="cd04056">
    <property type="entry name" value="Peptidases_S53"/>
    <property type="match status" value="1"/>
</dbReference>
<dbReference type="PANTHER" id="PTHR14218:SF15">
    <property type="entry name" value="TRIPEPTIDYL-PEPTIDASE 1"/>
    <property type="match status" value="1"/>
</dbReference>
<evidence type="ECO:0000256" key="8">
    <source>
        <dbReference type="ARBA" id="ARBA00022729"/>
    </source>
</evidence>
<comment type="catalytic activity">
    <reaction evidence="1">
        <text>Release of an N-terminal tripeptide from a polypeptide.</text>
        <dbReference type="EC" id="3.4.14.10"/>
    </reaction>
</comment>